<dbReference type="PANTHER" id="PTHR43711:SF31">
    <property type="entry name" value="HISTIDINE KINASE"/>
    <property type="match status" value="1"/>
</dbReference>
<dbReference type="GO" id="GO:0000155">
    <property type="term" value="F:phosphorelay sensor kinase activity"/>
    <property type="evidence" value="ECO:0007669"/>
    <property type="project" value="InterPro"/>
</dbReference>
<accession>A0A7J4XJL2</accession>
<keyword evidence="3 8" id="KW-0597">Phosphoprotein</keyword>
<feature type="compositionally biased region" description="Low complexity" evidence="9">
    <location>
        <begin position="424"/>
        <end position="433"/>
    </location>
</feature>
<dbReference type="InterPro" id="IPR003661">
    <property type="entry name" value="HisK_dim/P_dom"/>
</dbReference>
<dbReference type="PROSITE" id="PS50110">
    <property type="entry name" value="RESPONSE_REGULATORY"/>
    <property type="match status" value="1"/>
</dbReference>
<evidence type="ECO:0000259" key="11">
    <source>
        <dbReference type="PROSITE" id="PS50110"/>
    </source>
</evidence>
<feature type="modified residue" description="4-aspartylphosphate" evidence="8">
    <location>
        <position position="860"/>
    </location>
</feature>
<proteinExistence type="predicted"/>
<evidence type="ECO:0000313" key="13">
    <source>
        <dbReference type="Proteomes" id="UP000422221"/>
    </source>
</evidence>
<dbReference type="SUPFAM" id="SSF55785">
    <property type="entry name" value="PYP-like sensor domain (PAS domain)"/>
    <property type="match status" value="3"/>
</dbReference>
<dbReference type="CDD" id="cd00082">
    <property type="entry name" value="HisKA"/>
    <property type="match status" value="1"/>
</dbReference>
<dbReference type="InterPro" id="IPR036890">
    <property type="entry name" value="HATPase_C_sf"/>
</dbReference>
<evidence type="ECO:0000259" key="10">
    <source>
        <dbReference type="PROSITE" id="PS50109"/>
    </source>
</evidence>
<evidence type="ECO:0000256" key="1">
    <source>
        <dbReference type="ARBA" id="ARBA00000085"/>
    </source>
</evidence>
<dbReference type="SMART" id="SM00388">
    <property type="entry name" value="HisKA"/>
    <property type="match status" value="1"/>
</dbReference>
<dbReference type="InterPro" id="IPR036097">
    <property type="entry name" value="HisK_dim/P_sf"/>
</dbReference>
<keyword evidence="6" id="KW-0902">Two-component regulatory system</keyword>
<comment type="caution">
    <text evidence="12">The sequence shown here is derived from an EMBL/GenBank/DDBJ whole genome shotgun (WGS) entry which is preliminary data.</text>
</comment>
<dbReference type="SMART" id="SM00448">
    <property type="entry name" value="REC"/>
    <property type="match status" value="1"/>
</dbReference>
<name>A0A7J4XJL2_9BACE</name>
<dbReference type="Pfam" id="PF00072">
    <property type="entry name" value="Response_reg"/>
    <property type="match status" value="1"/>
</dbReference>
<dbReference type="PANTHER" id="PTHR43711">
    <property type="entry name" value="TWO-COMPONENT HISTIDINE KINASE"/>
    <property type="match status" value="1"/>
</dbReference>
<feature type="domain" description="Response regulatory" evidence="11">
    <location>
        <begin position="812"/>
        <end position="925"/>
    </location>
</feature>
<feature type="region of interest" description="Disordered" evidence="9">
    <location>
        <begin position="768"/>
        <end position="803"/>
    </location>
</feature>
<dbReference type="PRINTS" id="PR00344">
    <property type="entry name" value="BCTRLSENSOR"/>
</dbReference>
<dbReference type="Pfam" id="PF02518">
    <property type="entry name" value="HATPase_c"/>
    <property type="match status" value="1"/>
</dbReference>
<dbReference type="FunFam" id="1.10.287.130:FF:000001">
    <property type="entry name" value="Two-component sensor histidine kinase"/>
    <property type="match status" value="1"/>
</dbReference>
<feature type="compositionally biased region" description="Basic and acidic residues" evidence="9">
    <location>
        <begin position="411"/>
        <end position="423"/>
    </location>
</feature>
<dbReference type="Gene3D" id="3.30.450.20">
    <property type="entry name" value="PAS domain"/>
    <property type="match status" value="2"/>
</dbReference>
<dbReference type="SUPFAM" id="SSF55874">
    <property type="entry name" value="ATPase domain of HSP90 chaperone/DNA topoisomerase II/histidine kinase"/>
    <property type="match status" value="1"/>
</dbReference>
<sequence length="938" mass="106790">MNRILHHPQNARRILRITADTMLLVSQEGVCIDIDTHSDLWFLKEELLLGKNVFDLLPLHTREKLVPTFRSVVDEQKTVSRNYRLELPDGTYYFKCIMHPYDDMVLCQYRDITARSNVKLQLERTNRELKAIQKAAQIGRWKYASNERIFYYQGYTDILCSEELQSIPIDRYCELVVEEDKAVFAQWLENNERQPDENGASYRISHKGSIYYLQIQTCVREEQPDGTYYIEGYIQNVTDIQRHRNDINTLTHAIDNAKESIFAAREDGTLIFTNRLFRQNHRIQGDRELSSYKIYELAGDMSGSNAWQRRCEQTKEKNYTDFIAYHPVPDNTEIQAFEGTMYHVTSDEGEVSYWSFTHDITERLRYESQIKRLNRIMDTTMKNLPAGIVVKDINNDFRYVYRNREAYNQEAYNRKASDQEASDHGSYSQGSSSRKIFNQEASDQEVSTENAIGKNDFDYYPPELAEQKRKEDMEIAATGTGKHWILEGKDENGNLLILDKQKIKVDSKDFSPVIISIEWDITQLELMKRELQASKEKAETSDKQKSAFLANMSHEIRTPLNAIVGFSRIIAESEDADERKAYYEIVDANNERLLQLINEILDLSKIESGIVEFSSGPVKLHKLCKEIYDAHIFRTPDGVELIYEPSDEILVIDSDKNRIFQVISNLIGNAFKFTKEGSISYGYRREGERIVFHVTDTGTGIAPDKVGKVFERFMKLNSTAQGTGLGLSICKTIIERLGGGISVTSEPGKGSTFSFWLPAKEVENPEDTCPELFADAPPANPENGNPGGANPGGANSGGANSGGVNSGGVKPTLLIAEDTDSNYELLHAILGKMYNLVRARDGMEAVTLFDEIKPDLILMDIKMPNLNGLEATKIIRELSPEVPIIMQSAFAYEYDRNAAKDAGCNEFITKPIAQDKLKMIVKRLLYSVKSLVQLKVES</sequence>
<reference evidence="12 13" key="1">
    <citation type="journal article" date="2019" name="Nat. Med.">
        <title>A library of human gut bacterial isolates paired with longitudinal multiomics data enables mechanistic microbiome research.</title>
        <authorList>
            <person name="Poyet M."/>
            <person name="Groussin M."/>
            <person name="Gibbons S.M."/>
            <person name="Avila-Pacheco J."/>
            <person name="Jiang X."/>
            <person name="Kearney S.M."/>
            <person name="Perrotta A.R."/>
            <person name="Berdy B."/>
            <person name="Zhao S."/>
            <person name="Lieberman T.D."/>
            <person name="Swanson P.K."/>
            <person name="Smith M."/>
            <person name="Roesemann S."/>
            <person name="Alexander J.E."/>
            <person name="Rich S.A."/>
            <person name="Livny J."/>
            <person name="Vlamakis H."/>
            <person name="Clish C."/>
            <person name="Bullock K."/>
            <person name="Deik A."/>
            <person name="Scott J."/>
            <person name="Pierce K.A."/>
            <person name="Xavier R.J."/>
            <person name="Alm E.J."/>
        </authorList>
    </citation>
    <scope>NUCLEOTIDE SEQUENCE [LARGE SCALE GENOMIC DNA]</scope>
    <source>
        <strain evidence="12 13">BIOML-A10</strain>
    </source>
</reference>
<evidence type="ECO:0000256" key="3">
    <source>
        <dbReference type="ARBA" id="ARBA00022553"/>
    </source>
</evidence>
<dbReference type="InterPro" id="IPR005467">
    <property type="entry name" value="His_kinase_dom"/>
</dbReference>
<evidence type="ECO:0000256" key="4">
    <source>
        <dbReference type="ARBA" id="ARBA00022679"/>
    </source>
</evidence>
<evidence type="ECO:0000256" key="7">
    <source>
        <dbReference type="ARBA" id="ARBA00023136"/>
    </source>
</evidence>
<dbReference type="Proteomes" id="UP000422221">
    <property type="component" value="Unassembled WGS sequence"/>
</dbReference>
<dbReference type="FunFam" id="3.30.565.10:FF:000006">
    <property type="entry name" value="Sensor histidine kinase WalK"/>
    <property type="match status" value="1"/>
</dbReference>
<feature type="region of interest" description="Disordered" evidence="9">
    <location>
        <begin position="411"/>
        <end position="459"/>
    </location>
</feature>
<dbReference type="InterPro" id="IPR050736">
    <property type="entry name" value="Sensor_HK_Regulatory"/>
</dbReference>
<dbReference type="InterPro" id="IPR011006">
    <property type="entry name" value="CheY-like_superfamily"/>
</dbReference>
<dbReference type="InterPro" id="IPR004358">
    <property type="entry name" value="Sig_transdc_His_kin-like_C"/>
</dbReference>
<dbReference type="Gene3D" id="1.10.287.130">
    <property type="match status" value="1"/>
</dbReference>
<keyword evidence="4" id="KW-0808">Transferase</keyword>
<dbReference type="Gene3D" id="3.30.565.10">
    <property type="entry name" value="Histidine kinase-like ATPase, C-terminal domain"/>
    <property type="match status" value="1"/>
</dbReference>
<organism evidence="12 13">
    <name type="scientific">Bacteroides salyersiae</name>
    <dbReference type="NCBI Taxonomy" id="291644"/>
    <lineage>
        <taxon>Bacteria</taxon>
        <taxon>Pseudomonadati</taxon>
        <taxon>Bacteroidota</taxon>
        <taxon>Bacteroidia</taxon>
        <taxon>Bacteroidales</taxon>
        <taxon>Bacteroidaceae</taxon>
        <taxon>Bacteroides</taxon>
    </lineage>
</organism>
<keyword evidence="7" id="KW-0472">Membrane</keyword>
<dbReference type="InterPro" id="IPR003594">
    <property type="entry name" value="HATPase_dom"/>
</dbReference>
<dbReference type="PROSITE" id="PS50109">
    <property type="entry name" value="HIS_KIN"/>
    <property type="match status" value="1"/>
</dbReference>
<dbReference type="SMART" id="SM00387">
    <property type="entry name" value="HATPase_c"/>
    <property type="match status" value="1"/>
</dbReference>
<evidence type="ECO:0000256" key="6">
    <source>
        <dbReference type="ARBA" id="ARBA00023012"/>
    </source>
</evidence>
<dbReference type="SUPFAM" id="SSF47384">
    <property type="entry name" value="Homodimeric domain of signal transducing histidine kinase"/>
    <property type="match status" value="1"/>
</dbReference>
<feature type="compositionally biased region" description="Polar residues" evidence="9">
    <location>
        <begin position="434"/>
        <end position="450"/>
    </location>
</feature>
<evidence type="ECO:0000256" key="2">
    <source>
        <dbReference type="ARBA" id="ARBA00012438"/>
    </source>
</evidence>
<keyword evidence="5" id="KW-0418">Kinase</keyword>
<dbReference type="AlphaFoldDB" id="A0A7J4XJL2"/>
<evidence type="ECO:0000313" key="12">
    <source>
        <dbReference type="EMBL" id="KAA3765539.1"/>
    </source>
</evidence>
<gene>
    <name evidence="12" type="ORF">F3F73_10980</name>
</gene>
<dbReference type="Pfam" id="PF00512">
    <property type="entry name" value="HisKA"/>
    <property type="match status" value="1"/>
</dbReference>
<comment type="catalytic activity">
    <reaction evidence="1">
        <text>ATP + protein L-histidine = ADP + protein N-phospho-L-histidine.</text>
        <dbReference type="EC" id="2.7.13.3"/>
    </reaction>
</comment>
<dbReference type="CDD" id="cd17546">
    <property type="entry name" value="REC_hyHK_CKI1_RcsC-like"/>
    <property type="match status" value="1"/>
</dbReference>
<evidence type="ECO:0000256" key="5">
    <source>
        <dbReference type="ARBA" id="ARBA00022777"/>
    </source>
</evidence>
<feature type="compositionally biased region" description="Gly residues" evidence="9">
    <location>
        <begin position="785"/>
        <end position="803"/>
    </location>
</feature>
<evidence type="ECO:0000256" key="8">
    <source>
        <dbReference type="PROSITE-ProRule" id="PRU00169"/>
    </source>
</evidence>
<feature type="domain" description="Histidine kinase" evidence="10">
    <location>
        <begin position="551"/>
        <end position="761"/>
    </location>
</feature>
<dbReference type="SUPFAM" id="SSF52172">
    <property type="entry name" value="CheY-like"/>
    <property type="match status" value="1"/>
</dbReference>
<dbReference type="Gene3D" id="3.40.50.2300">
    <property type="match status" value="1"/>
</dbReference>
<evidence type="ECO:0000256" key="9">
    <source>
        <dbReference type="SAM" id="MobiDB-lite"/>
    </source>
</evidence>
<dbReference type="EC" id="2.7.13.3" evidence="2"/>
<dbReference type="InterPro" id="IPR035965">
    <property type="entry name" value="PAS-like_dom_sf"/>
</dbReference>
<dbReference type="EMBL" id="VWMK01000009">
    <property type="protein sequence ID" value="KAA3765539.1"/>
    <property type="molecule type" value="Genomic_DNA"/>
</dbReference>
<dbReference type="InterPro" id="IPR001789">
    <property type="entry name" value="Sig_transdc_resp-reg_receiver"/>
</dbReference>
<protein>
    <recommendedName>
        <fullName evidence="2">histidine kinase</fullName>
        <ecNumber evidence="2">2.7.13.3</ecNumber>
    </recommendedName>
</protein>